<dbReference type="Gene3D" id="2.60.450.10">
    <property type="entry name" value="Lipopolysaccharide (LPS) transport protein A like domain"/>
    <property type="match status" value="1"/>
</dbReference>
<dbReference type="GO" id="GO:0015221">
    <property type="term" value="F:lipopolysaccharide transmembrane transporter activity"/>
    <property type="evidence" value="ECO:0007669"/>
    <property type="project" value="InterPro"/>
</dbReference>
<feature type="chain" id="PRO_5009284032" evidence="1">
    <location>
        <begin position="27"/>
        <end position="199"/>
    </location>
</feature>
<dbReference type="PROSITE" id="PS51257">
    <property type="entry name" value="PROKAR_LIPOPROTEIN"/>
    <property type="match status" value="1"/>
</dbReference>
<keyword evidence="1" id="KW-0732">Signal</keyword>
<evidence type="ECO:0000313" key="2">
    <source>
        <dbReference type="EMBL" id="SEF50343.1"/>
    </source>
</evidence>
<dbReference type="RefSeq" id="WP_103904933.1">
    <property type="nucleotide sequence ID" value="NZ_CP049246.1"/>
</dbReference>
<dbReference type="Pfam" id="PF06835">
    <property type="entry name" value="LptC"/>
    <property type="match status" value="1"/>
</dbReference>
<proteinExistence type="predicted"/>
<gene>
    <name evidence="2" type="ORF">SAMN05421877_101275</name>
</gene>
<keyword evidence="3" id="KW-1185">Reference proteome</keyword>
<dbReference type="OrthoDB" id="9812080at2"/>
<accession>A0A1H5SI32</accession>
<name>A0A1H5SI32_9SPHI</name>
<dbReference type="GO" id="GO:0005886">
    <property type="term" value="C:plasma membrane"/>
    <property type="evidence" value="ECO:0007669"/>
    <property type="project" value="InterPro"/>
</dbReference>
<organism evidence="2 3">
    <name type="scientific">Sphingobacterium lactis</name>
    <dbReference type="NCBI Taxonomy" id="797291"/>
    <lineage>
        <taxon>Bacteria</taxon>
        <taxon>Pseudomonadati</taxon>
        <taxon>Bacteroidota</taxon>
        <taxon>Sphingobacteriia</taxon>
        <taxon>Sphingobacteriales</taxon>
        <taxon>Sphingobacteriaceae</taxon>
        <taxon>Sphingobacterium</taxon>
    </lineage>
</organism>
<dbReference type="AlphaFoldDB" id="A0A1H5SI32"/>
<evidence type="ECO:0000256" key="1">
    <source>
        <dbReference type="SAM" id="SignalP"/>
    </source>
</evidence>
<dbReference type="Proteomes" id="UP000236731">
    <property type="component" value="Unassembled WGS sequence"/>
</dbReference>
<reference evidence="3" key="1">
    <citation type="submission" date="2016-10" db="EMBL/GenBank/DDBJ databases">
        <authorList>
            <person name="Varghese N."/>
            <person name="Submissions S."/>
        </authorList>
    </citation>
    <scope>NUCLEOTIDE SEQUENCE [LARGE SCALE GENOMIC DNA]</scope>
    <source>
        <strain evidence="3">DSM 22361</strain>
    </source>
</reference>
<dbReference type="InterPro" id="IPR010664">
    <property type="entry name" value="LipoPS_assembly_LptC-rel"/>
</dbReference>
<protein>
    <submittedName>
        <fullName evidence="2">LPS export ABC transporter protein LptC</fullName>
    </submittedName>
</protein>
<feature type="signal peptide" evidence="1">
    <location>
        <begin position="1"/>
        <end position="26"/>
    </location>
</feature>
<dbReference type="InterPro" id="IPR026265">
    <property type="entry name" value="LptC"/>
</dbReference>
<dbReference type="EMBL" id="FNUT01000001">
    <property type="protein sequence ID" value="SEF50343.1"/>
    <property type="molecule type" value="Genomic_DNA"/>
</dbReference>
<sequence>MSLKRFKISRFLPLTLVLLGAILSIACENDAKDIDRLANIKAEEAVDISKDVTVVYSDSAQVKAELKAPEMRVYHDSTGSYEFKKGVQIIFFDEFAKEMQRITSKYAIQRTESGITEFRNDVVITKVDGTVIKTEELIYDENQKKYYGSQPITAEYNDGRTSAQGTSFTSDANFNDIRFTNGTAIHFPTTDSQLPGFGN</sequence>
<dbReference type="NCBIfam" id="TIGR04409">
    <property type="entry name" value="LptC_YrbK"/>
    <property type="match status" value="1"/>
</dbReference>
<evidence type="ECO:0000313" key="3">
    <source>
        <dbReference type="Proteomes" id="UP000236731"/>
    </source>
</evidence>